<proteinExistence type="predicted"/>
<evidence type="ECO:0000313" key="3">
    <source>
        <dbReference type="Proteomes" id="UP001196870"/>
    </source>
</evidence>
<keyword evidence="1" id="KW-0812">Transmembrane</keyword>
<evidence type="ECO:0000313" key="2">
    <source>
        <dbReference type="EMBL" id="MBR0663603.1"/>
    </source>
</evidence>
<evidence type="ECO:0000256" key="1">
    <source>
        <dbReference type="SAM" id="Phobius"/>
    </source>
</evidence>
<reference evidence="3" key="1">
    <citation type="journal article" date="2021" name="Syst. Appl. Microbiol.">
        <title>Roseomonas hellenica sp. nov., isolated from roots of wild-growing Alkanna tinctoria.</title>
        <authorList>
            <person name="Rat A."/>
            <person name="Naranjo H.D."/>
            <person name="Lebbe L."/>
            <person name="Cnockaert M."/>
            <person name="Krigas N."/>
            <person name="Grigoriadou K."/>
            <person name="Maloupa E."/>
            <person name="Willems A."/>
        </authorList>
    </citation>
    <scope>NUCLEOTIDE SEQUENCE [LARGE SCALE GENOMIC DNA]</scope>
    <source>
        <strain evidence="3">LMG 31523</strain>
    </source>
</reference>
<organism evidence="2 3">
    <name type="scientific">Plastoroseomonas hellenica</name>
    <dbReference type="NCBI Taxonomy" id="2687306"/>
    <lineage>
        <taxon>Bacteria</taxon>
        <taxon>Pseudomonadati</taxon>
        <taxon>Pseudomonadota</taxon>
        <taxon>Alphaproteobacteria</taxon>
        <taxon>Acetobacterales</taxon>
        <taxon>Acetobacteraceae</taxon>
        <taxon>Plastoroseomonas</taxon>
    </lineage>
</organism>
<protein>
    <submittedName>
        <fullName evidence="2">Uncharacterized protein</fullName>
    </submittedName>
</protein>
<gene>
    <name evidence="2" type="ORF">GXW71_04455</name>
</gene>
<keyword evidence="1" id="KW-0472">Membrane</keyword>
<keyword evidence="1" id="KW-1133">Transmembrane helix</keyword>
<feature type="transmembrane region" description="Helical" evidence="1">
    <location>
        <begin position="56"/>
        <end position="75"/>
    </location>
</feature>
<name>A0ABS5ETI8_9PROT</name>
<dbReference type="Proteomes" id="UP001196870">
    <property type="component" value="Unassembled WGS sequence"/>
</dbReference>
<sequence length="76" mass="8426">MSRFDPDLPRHLLDARHGLAGCASSWGDDIAIPPPPARPRPQPRRPSALRIVMRDFAWGLVLAWATVEVLLWFGGA</sequence>
<comment type="caution">
    <text evidence="2">The sequence shown here is derived from an EMBL/GenBank/DDBJ whole genome shotgun (WGS) entry which is preliminary data.</text>
</comment>
<accession>A0ABS5ETI8</accession>
<dbReference type="RefSeq" id="WP_211851196.1">
    <property type="nucleotide sequence ID" value="NZ_JAAGBB010000004.1"/>
</dbReference>
<dbReference type="EMBL" id="JAAGBB010000004">
    <property type="protein sequence ID" value="MBR0663603.1"/>
    <property type="molecule type" value="Genomic_DNA"/>
</dbReference>
<keyword evidence="3" id="KW-1185">Reference proteome</keyword>